<dbReference type="KEGG" id="vda:VDAG_08788"/>
<dbReference type="AlphaFoldDB" id="G2XF56"/>
<dbReference type="GeneID" id="20710251"/>
<name>G2XF56_VERDV</name>
<reference evidence="1 2" key="1">
    <citation type="submission" date="2008-03" db="EMBL/GenBank/DDBJ databases">
        <title>The Genome Sequence of Verticillium dahliae VdLs.17.</title>
        <authorList>
            <consortium name="The Broad Institute Genome Sequencing Platform"/>
            <person name="Ma L.-J.J."/>
            <person name="Klosterman S.J."/>
            <person name="Subbarao K."/>
            <person name="Dobinson K."/>
            <person name="Veronese P."/>
            <person name="Kang S."/>
            <person name="Gold S.E."/>
            <person name="Young S."/>
            <person name="Jaffe D."/>
            <person name="Gnerre S."/>
            <person name="Berlin A."/>
            <person name="Heiman D."/>
            <person name="Hepburn T."/>
            <person name="Sykes S."/>
            <person name="Alvarado L."/>
            <person name="Kodira C.D."/>
            <person name="Lander E."/>
            <person name="Galagan J."/>
            <person name="Nusbaum C."/>
            <person name="Birren B."/>
        </authorList>
    </citation>
    <scope>NUCLEOTIDE SEQUENCE [LARGE SCALE GENOMIC DNA]</scope>
    <source>
        <strain evidence="2">VdLs.17 / ATCC MYA-4575 / FGSC 10137</strain>
    </source>
</reference>
<gene>
    <name evidence="1" type="ORF">VDAG_08788</name>
</gene>
<evidence type="ECO:0000313" key="2">
    <source>
        <dbReference type="Proteomes" id="UP000001611"/>
    </source>
</evidence>
<accession>G2XF56</accession>
<keyword evidence="2" id="KW-1185">Reference proteome</keyword>
<dbReference type="Proteomes" id="UP000001611">
    <property type="component" value="Chromosome 1"/>
</dbReference>
<organism evidence="1 2">
    <name type="scientific">Verticillium dahliae (strain VdLs.17 / ATCC MYA-4575 / FGSC 10137)</name>
    <name type="common">Verticillium wilt</name>
    <dbReference type="NCBI Taxonomy" id="498257"/>
    <lineage>
        <taxon>Eukaryota</taxon>
        <taxon>Fungi</taxon>
        <taxon>Dikarya</taxon>
        <taxon>Ascomycota</taxon>
        <taxon>Pezizomycotina</taxon>
        <taxon>Sordariomycetes</taxon>
        <taxon>Hypocreomycetidae</taxon>
        <taxon>Glomerellales</taxon>
        <taxon>Plectosphaerellaceae</taxon>
        <taxon>Verticillium</taxon>
    </lineage>
</organism>
<dbReference type="InParanoid" id="G2XF56"/>
<evidence type="ECO:0000313" key="1">
    <source>
        <dbReference type="EMBL" id="EGY18454.1"/>
    </source>
</evidence>
<sequence length="208" mass="20155">MDELSSKWAAICSRASGVGGVKVVEPGGRLVGDGDGAGARRVVLVGVALELHEARVGGELGLGAGHVAVLAGLGDVEPAADGHADAAALARELGGRGGVVDLLDVVEGLARLDGEEGQLVPGGRDDLCAVGSGRLGDLAAGALLLVDGVEAQGAAPLGLPGHVGVGEIEDVADLAGADDVVVAEQVAAGRVDVDGHVGLAAAQGARSR</sequence>
<dbReference type="HOGENOM" id="CLU_1321802_0_0_1"/>
<protein>
    <submittedName>
        <fullName evidence="1">Uncharacterized protein</fullName>
    </submittedName>
</protein>
<dbReference type="EMBL" id="DS572716">
    <property type="protein sequence ID" value="EGY18454.1"/>
    <property type="molecule type" value="Genomic_DNA"/>
</dbReference>
<dbReference type="RefSeq" id="XP_009649400.1">
    <property type="nucleotide sequence ID" value="XM_009651105.1"/>
</dbReference>
<proteinExistence type="predicted"/>